<dbReference type="EMBL" id="JARRTL010000027">
    <property type="protein sequence ID" value="MEC0487171.1"/>
    <property type="molecule type" value="Genomic_DNA"/>
</dbReference>
<evidence type="ECO:0000313" key="1">
    <source>
        <dbReference type="EMBL" id="KRT87120.1"/>
    </source>
</evidence>
<organism evidence="1 3">
    <name type="scientific">Bacillus glycinifermentans</name>
    <dbReference type="NCBI Taxonomy" id="1664069"/>
    <lineage>
        <taxon>Bacteria</taxon>
        <taxon>Bacillati</taxon>
        <taxon>Bacillota</taxon>
        <taxon>Bacilli</taxon>
        <taxon>Bacillales</taxon>
        <taxon>Bacillaceae</taxon>
        <taxon>Bacillus</taxon>
    </lineage>
</organism>
<protein>
    <submittedName>
        <fullName evidence="1">Uncharacterized protein</fullName>
    </submittedName>
</protein>
<reference evidence="1 3" key="1">
    <citation type="journal article" date="2015" name="Int. J. Syst. Evol. Microbiol.">
        <title>Bacillus glycinifermentans sp. nov., isolated from fermented soybean paste.</title>
        <authorList>
            <person name="Kim S.J."/>
            <person name="Dunlap C.A."/>
            <person name="Kwon S.W."/>
            <person name="Rooney A.P."/>
        </authorList>
    </citation>
    <scope>NUCLEOTIDE SEQUENCE [LARGE SCALE GENOMIC DNA]</scope>
    <source>
        <strain evidence="1 3">GO-13</strain>
    </source>
</reference>
<dbReference type="AlphaFoldDB" id="A0A0T6BIM8"/>
<proteinExistence type="predicted"/>
<reference evidence="2 4" key="3">
    <citation type="submission" date="2023-03" db="EMBL/GenBank/DDBJ databases">
        <title>Agriculturally important microbes genome sequencing.</title>
        <authorList>
            <person name="Dunlap C."/>
        </authorList>
    </citation>
    <scope>NUCLEOTIDE SEQUENCE [LARGE SCALE GENOMIC DNA]</scope>
    <source>
        <strain evidence="2 4">CBP-3203</strain>
    </source>
</reference>
<evidence type="ECO:0000313" key="3">
    <source>
        <dbReference type="Proteomes" id="UP000036168"/>
    </source>
</evidence>
<dbReference type="EMBL" id="LECW02000082">
    <property type="protein sequence ID" value="KRT87120.1"/>
    <property type="molecule type" value="Genomic_DNA"/>
</dbReference>
<sequence>MAEKELKWSNGVEWGEIEHPVLGMIMTYFKSGTPCYDSYSAPRVSEDGGIYCERFCHDDGVWKDTIWIGEHEGEEEIAFG</sequence>
<dbReference type="Proteomes" id="UP001341297">
    <property type="component" value="Unassembled WGS sequence"/>
</dbReference>
<reference evidence="1" key="2">
    <citation type="submission" date="2015-10" db="EMBL/GenBank/DDBJ databases">
        <authorList>
            <person name="Gilbert D.G."/>
        </authorList>
    </citation>
    <scope>NUCLEOTIDE SEQUENCE</scope>
    <source>
        <strain evidence="1">GO-13</strain>
    </source>
</reference>
<dbReference type="OrthoDB" id="2052978at2"/>
<dbReference type="Proteomes" id="UP000036168">
    <property type="component" value="Unassembled WGS sequence"/>
</dbReference>
<name>A0A0T6BIM8_9BACI</name>
<comment type="caution">
    <text evidence="1">The sequence shown here is derived from an EMBL/GenBank/DDBJ whole genome shotgun (WGS) entry which is preliminary data.</text>
</comment>
<dbReference type="RefSeq" id="WP_048353713.1">
    <property type="nucleotide sequence ID" value="NZ_JARRTL010000027.1"/>
</dbReference>
<evidence type="ECO:0000313" key="2">
    <source>
        <dbReference type="EMBL" id="MEC0487171.1"/>
    </source>
</evidence>
<accession>A0A0T6BIM8</accession>
<keyword evidence="4" id="KW-1185">Reference proteome</keyword>
<evidence type="ECO:0000313" key="4">
    <source>
        <dbReference type="Proteomes" id="UP001341297"/>
    </source>
</evidence>
<gene>
    <name evidence="1" type="ORF">AB447_209130</name>
    <name evidence="2" type="ORF">P8828_20670</name>
</gene>